<reference evidence="1 2" key="1">
    <citation type="submission" date="2019-08" db="EMBL/GenBank/DDBJ databases">
        <authorList>
            <person name="Peeters C."/>
        </authorList>
    </citation>
    <scope>NUCLEOTIDE SEQUENCE [LARGE SCALE GENOMIC DNA]</scope>
    <source>
        <strain evidence="1 2">LMG 31107</strain>
    </source>
</reference>
<dbReference type="AlphaFoldDB" id="A0A5E4VJT5"/>
<organism evidence="1 2">
    <name type="scientific">Pandoraea cepalis</name>
    <dbReference type="NCBI Taxonomy" id="2508294"/>
    <lineage>
        <taxon>Bacteria</taxon>
        <taxon>Pseudomonadati</taxon>
        <taxon>Pseudomonadota</taxon>
        <taxon>Betaproteobacteria</taxon>
        <taxon>Burkholderiales</taxon>
        <taxon>Burkholderiaceae</taxon>
        <taxon>Pandoraea</taxon>
    </lineage>
</organism>
<evidence type="ECO:0000313" key="2">
    <source>
        <dbReference type="Proteomes" id="UP000396788"/>
    </source>
</evidence>
<name>A0A5E4VJT5_9BURK</name>
<dbReference type="EMBL" id="CABPRY010000005">
    <property type="protein sequence ID" value="VVE12597.1"/>
    <property type="molecule type" value="Genomic_DNA"/>
</dbReference>
<evidence type="ECO:0000313" key="1">
    <source>
        <dbReference type="EMBL" id="VVE12597.1"/>
    </source>
</evidence>
<dbReference type="Proteomes" id="UP000396788">
    <property type="component" value="Unassembled WGS sequence"/>
</dbReference>
<gene>
    <name evidence="1" type="ORF">PCE31107_02721</name>
</gene>
<sequence length="66" mass="7834">MPVWGGQRFDPIVVRTAWQPRRLEKIGQGEFLPQLKHYFGYFCRANFFARTKALNFFRYATSARSC</sequence>
<accession>A0A5E4VJT5</accession>
<protein>
    <submittedName>
        <fullName evidence="1">Uncharacterized protein</fullName>
    </submittedName>
</protein>
<proteinExistence type="predicted"/>